<keyword evidence="14" id="KW-1185">Reference proteome</keyword>
<name>A0ABT7MBZ0_9PSEU</name>
<accession>A0ABT7MBZ0</accession>
<evidence type="ECO:0000256" key="8">
    <source>
        <dbReference type="ARBA" id="ARBA00022691"/>
    </source>
</evidence>
<evidence type="ECO:0000256" key="2">
    <source>
        <dbReference type="ARBA" id="ARBA00005369"/>
    </source>
</evidence>
<comment type="caution">
    <text evidence="13">The sequence shown here is derived from an EMBL/GenBank/DDBJ whole genome shotgun (WGS) entry which is preliminary data.</text>
</comment>
<comment type="subcellular location">
    <subcellularLocation>
        <location evidence="1">Cytoplasm</location>
    </subcellularLocation>
</comment>
<dbReference type="PANTHER" id="PTHR11579:SF0">
    <property type="entry name" value="PROTEIN-L-ISOASPARTATE(D-ASPARTATE) O-METHYLTRANSFERASE"/>
    <property type="match status" value="1"/>
</dbReference>
<dbReference type="InterPro" id="IPR029063">
    <property type="entry name" value="SAM-dependent_MTases_sf"/>
</dbReference>
<evidence type="ECO:0000313" key="14">
    <source>
        <dbReference type="Proteomes" id="UP001231924"/>
    </source>
</evidence>
<dbReference type="PANTHER" id="PTHR11579">
    <property type="entry name" value="PROTEIN-L-ISOASPARTATE O-METHYLTRANSFERASE"/>
    <property type="match status" value="1"/>
</dbReference>
<keyword evidence="8" id="KW-0949">S-adenosyl-L-methionine</keyword>
<dbReference type="InterPro" id="IPR000682">
    <property type="entry name" value="PCMT"/>
</dbReference>
<organism evidence="13 14">
    <name type="scientific">Actinomycetospora termitidis</name>
    <dbReference type="NCBI Taxonomy" id="3053470"/>
    <lineage>
        <taxon>Bacteria</taxon>
        <taxon>Bacillati</taxon>
        <taxon>Actinomycetota</taxon>
        <taxon>Actinomycetes</taxon>
        <taxon>Pseudonocardiales</taxon>
        <taxon>Pseudonocardiaceae</taxon>
        <taxon>Actinomycetospora</taxon>
    </lineage>
</organism>
<gene>
    <name evidence="13" type="ORF">QRT03_18555</name>
</gene>
<comment type="similarity">
    <text evidence="2">Belongs to the methyltransferase superfamily. L-isoaspartyl/D-aspartyl protein methyltransferase family.</text>
</comment>
<dbReference type="EC" id="2.1.1.77" evidence="3"/>
<evidence type="ECO:0000256" key="12">
    <source>
        <dbReference type="SAM" id="MobiDB-lite"/>
    </source>
</evidence>
<evidence type="ECO:0000256" key="6">
    <source>
        <dbReference type="ARBA" id="ARBA00022603"/>
    </source>
</evidence>
<evidence type="ECO:0000256" key="3">
    <source>
        <dbReference type="ARBA" id="ARBA00011890"/>
    </source>
</evidence>
<evidence type="ECO:0000256" key="1">
    <source>
        <dbReference type="ARBA" id="ARBA00004496"/>
    </source>
</evidence>
<keyword evidence="6" id="KW-0489">Methyltransferase</keyword>
<reference evidence="13 14" key="1">
    <citation type="submission" date="2023-06" db="EMBL/GenBank/DDBJ databases">
        <title>Actinomycetospora Odt1-22.</title>
        <authorList>
            <person name="Supong K."/>
        </authorList>
    </citation>
    <scope>NUCLEOTIDE SEQUENCE [LARGE SCALE GENOMIC DNA]</scope>
    <source>
        <strain evidence="13 14">Odt1-22</strain>
    </source>
</reference>
<dbReference type="Gene3D" id="3.40.50.150">
    <property type="entry name" value="Vaccinia Virus protein VP39"/>
    <property type="match status" value="1"/>
</dbReference>
<dbReference type="Pfam" id="PF01135">
    <property type="entry name" value="PCMT"/>
    <property type="match status" value="1"/>
</dbReference>
<feature type="region of interest" description="Disordered" evidence="12">
    <location>
        <begin position="1"/>
        <end position="27"/>
    </location>
</feature>
<evidence type="ECO:0000256" key="11">
    <source>
        <dbReference type="ARBA" id="ARBA00031350"/>
    </source>
</evidence>
<keyword evidence="5" id="KW-0963">Cytoplasm</keyword>
<dbReference type="RefSeq" id="WP_286054472.1">
    <property type="nucleotide sequence ID" value="NZ_JASVWF010000004.1"/>
</dbReference>
<evidence type="ECO:0000256" key="5">
    <source>
        <dbReference type="ARBA" id="ARBA00022490"/>
    </source>
</evidence>
<evidence type="ECO:0000256" key="10">
    <source>
        <dbReference type="ARBA" id="ARBA00031323"/>
    </source>
</evidence>
<dbReference type="SUPFAM" id="SSF53335">
    <property type="entry name" value="S-adenosyl-L-methionine-dependent methyltransferases"/>
    <property type="match status" value="1"/>
</dbReference>
<dbReference type="EMBL" id="JASVWF010000004">
    <property type="protein sequence ID" value="MDL5157976.1"/>
    <property type="molecule type" value="Genomic_DNA"/>
</dbReference>
<sequence>MRPRADVVGAHARTDPEHYQRGAGEGRSTAPDVVLTMLRLLDLARGAVVLEIGTGSGFAAGVLSRAVGDDGTVRSVELDVEVAARARRLLAADGRANVSVSVRDGLRTVPDGGPVDRLVAFVSVAAAVPECWIGAVRPGGLLVVPVRDRRGVVRFRRTADGRTLSPERTIGAAFGRPHL</sequence>
<evidence type="ECO:0000313" key="13">
    <source>
        <dbReference type="EMBL" id="MDL5157976.1"/>
    </source>
</evidence>
<evidence type="ECO:0000256" key="4">
    <source>
        <dbReference type="ARBA" id="ARBA00013346"/>
    </source>
</evidence>
<keyword evidence="7" id="KW-0808">Transferase</keyword>
<proteinExistence type="inferred from homology"/>
<evidence type="ECO:0000256" key="9">
    <source>
        <dbReference type="ARBA" id="ARBA00030757"/>
    </source>
</evidence>
<evidence type="ECO:0000256" key="7">
    <source>
        <dbReference type="ARBA" id="ARBA00022679"/>
    </source>
</evidence>
<protein>
    <recommendedName>
        <fullName evidence="4">Protein-L-isoaspartate O-methyltransferase</fullName>
        <ecNumber evidence="3">2.1.1.77</ecNumber>
    </recommendedName>
    <alternativeName>
        <fullName evidence="11">L-isoaspartyl protein carboxyl methyltransferase</fullName>
    </alternativeName>
    <alternativeName>
        <fullName evidence="9">Protein L-isoaspartyl methyltransferase</fullName>
    </alternativeName>
    <alternativeName>
        <fullName evidence="10">Protein-beta-aspartate methyltransferase</fullName>
    </alternativeName>
</protein>
<dbReference type="Proteomes" id="UP001231924">
    <property type="component" value="Unassembled WGS sequence"/>
</dbReference>